<dbReference type="Proteomes" id="UP000002058">
    <property type="component" value="Unassembled WGS sequence"/>
</dbReference>
<dbReference type="InParanoid" id="C4JL69"/>
<dbReference type="VEuPathDB" id="FungiDB:UREG_00404"/>
<evidence type="ECO:0000313" key="3">
    <source>
        <dbReference type="EMBL" id="EEP75558.1"/>
    </source>
</evidence>
<feature type="domain" description="AAA+ ATPase" evidence="2">
    <location>
        <begin position="427"/>
        <end position="554"/>
    </location>
</feature>
<protein>
    <recommendedName>
        <fullName evidence="2">AAA+ ATPase domain-containing protein</fullName>
    </recommendedName>
</protein>
<accession>C4JL69</accession>
<dbReference type="STRING" id="336963.C4JL69"/>
<dbReference type="RefSeq" id="XP_002540891.1">
    <property type="nucleotide sequence ID" value="XM_002540845.1"/>
</dbReference>
<dbReference type="Pfam" id="PF22942">
    <property type="entry name" value="DUF7025"/>
    <property type="match status" value="1"/>
</dbReference>
<dbReference type="eggNOG" id="KOG0730">
    <property type="taxonomic scope" value="Eukaryota"/>
</dbReference>
<dbReference type="OrthoDB" id="10042665at2759"/>
<dbReference type="GO" id="GO:0005524">
    <property type="term" value="F:ATP binding"/>
    <property type="evidence" value="ECO:0007669"/>
    <property type="project" value="InterPro"/>
</dbReference>
<dbReference type="Pfam" id="PF00004">
    <property type="entry name" value="AAA"/>
    <property type="match status" value="1"/>
</dbReference>
<dbReference type="SMART" id="SM00382">
    <property type="entry name" value="AAA"/>
    <property type="match status" value="1"/>
</dbReference>
<dbReference type="AlphaFoldDB" id="C4JL69"/>
<feature type="region of interest" description="Disordered" evidence="1">
    <location>
        <begin position="354"/>
        <end position="374"/>
    </location>
</feature>
<dbReference type="GO" id="GO:0016887">
    <property type="term" value="F:ATP hydrolysis activity"/>
    <property type="evidence" value="ECO:0007669"/>
    <property type="project" value="InterPro"/>
</dbReference>
<proteinExistence type="predicted"/>
<dbReference type="EMBL" id="CH476615">
    <property type="protein sequence ID" value="EEP75558.1"/>
    <property type="molecule type" value="Genomic_DNA"/>
</dbReference>
<dbReference type="PANTHER" id="PTHR46411">
    <property type="entry name" value="FAMILY ATPASE, PUTATIVE-RELATED"/>
    <property type="match status" value="1"/>
</dbReference>
<organism evidence="3 4">
    <name type="scientific">Uncinocarpus reesii (strain UAMH 1704)</name>
    <dbReference type="NCBI Taxonomy" id="336963"/>
    <lineage>
        <taxon>Eukaryota</taxon>
        <taxon>Fungi</taxon>
        <taxon>Dikarya</taxon>
        <taxon>Ascomycota</taxon>
        <taxon>Pezizomycotina</taxon>
        <taxon>Eurotiomycetes</taxon>
        <taxon>Eurotiomycetidae</taxon>
        <taxon>Onygenales</taxon>
        <taxon>Onygenaceae</taxon>
        <taxon>Uncinocarpus</taxon>
    </lineage>
</organism>
<dbReference type="GeneID" id="8444487"/>
<keyword evidence="4" id="KW-1185">Reference proteome</keyword>
<dbReference type="PANTHER" id="PTHR46411:SF3">
    <property type="entry name" value="AAA+ ATPASE DOMAIN-CONTAINING PROTEIN"/>
    <property type="match status" value="1"/>
</dbReference>
<dbReference type="Gene3D" id="3.40.50.300">
    <property type="entry name" value="P-loop containing nucleotide triphosphate hydrolases"/>
    <property type="match status" value="1"/>
</dbReference>
<dbReference type="InterPro" id="IPR054289">
    <property type="entry name" value="DUF7025"/>
</dbReference>
<dbReference type="InterPro" id="IPR027417">
    <property type="entry name" value="P-loop_NTPase"/>
</dbReference>
<evidence type="ECO:0000313" key="4">
    <source>
        <dbReference type="Proteomes" id="UP000002058"/>
    </source>
</evidence>
<evidence type="ECO:0000256" key="1">
    <source>
        <dbReference type="SAM" id="MobiDB-lite"/>
    </source>
</evidence>
<reference evidence="4" key="1">
    <citation type="journal article" date="2009" name="Genome Res.">
        <title>Comparative genomic analyses of the human fungal pathogens Coccidioides and their relatives.</title>
        <authorList>
            <person name="Sharpton T.J."/>
            <person name="Stajich J.E."/>
            <person name="Rounsley S.D."/>
            <person name="Gardner M.J."/>
            <person name="Wortman J.R."/>
            <person name="Jordar V.S."/>
            <person name="Maiti R."/>
            <person name="Kodira C.D."/>
            <person name="Neafsey D.E."/>
            <person name="Zeng Q."/>
            <person name="Hung C.-Y."/>
            <person name="McMahan C."/>
            <person name="Muszewska A."/>
            <person name="Grynberg M."/>
            <person name="Mandel M.A."/>
            <person name="Kellner E.M."/>
            <person name="Barker B.M."/>
            <person name="Galgiani J.N."/>
            <person name="Orbach M.J."/>
            <person name="Kirkland T.N."/>
            <person name="Cole G.T."/>
            <person name="Henn M.R."/>
            <person name="Birren B.W."/>
            <person name="Taylor J.W."/>
        </authorList>
    </citation>
    <scope>NUCLEOTIDE SEQUENCE [LARGE SCALE GENOMIC DNA]</scope>
    <source>
        <strain evidence="4">UAMH 1704</strain>
    </source>
</reference>
<dbReference type="InterPro" id="IPR003959">
    <property type="entry name" value="ATPase_AAA_core"/>
</dbReference>
<dbReference type="SUPFAM" id="SSF52540">
    <property type="entry name" value="P-loop containing nucleoside triphosphate hydrolases"/>
    <property type="match status" value="1"/>
</dbReference>
<dbReference type="HOGENOM" id="CLU_004471_6_3_1"/>
<name>C4JL69_UNCRE</name>
<evidence type="ECO:0000259" key="2">
    <source>
        <dbReference type="SMART" id="SM00382"/>
    </source>
</evidence>
<dbReference type="InterPro" id="IPR003593">
    <property type="entry name" value="AAA+_ATPase"/>
</dbReference>
<gene>
    <name evidence="3" type="ORF">UREG_00404</name>
</gene>
<dbReference type="OMA" id="VDYPPKQ"/>
<dbReference type="CDD" id="cd19481">
    <property type="entry name" value="RecA-like_protease"/>
    <property type="match status" value="1"/>
</dbReference>
<dbReference type="KEGG" id="ure:UREG_00404"/>
<sequence length="653" mass="74287">MRDLADLIWKWRCKVIGNKEDFKHPAAGSPSEDLDHGTDAVIKTLYEGKGSVDNYYNWVDYPPRQLSKSAAKAQDRVAIKVYKIKDKEKPVIHGHSVLKFHMVDIQSTVLISALKCILEKEDVYLEPTETATFKEPFRALYFRSDEIADLSNVTKDATTLKTHLELLLRVMGHMFGDTKAHVKRLQANGLVAFRLAWTYFPKDCIVYSWESNCEFLGKVVSADYQMVATRLCLVVTCKLMEFNGEQYIWEEKTLVIPQFVGNTRITDMPCYPLQFHENPERIKSAMMARARKALDFQGLTYCTYTGIALYQMKEKHNVDGRILVDTIGYNKFCLAKGNRESQDPEVQKNKVLGDVDVPEKSSPSSQPNHLPQAAQEANKKRVLETSENLLFMSPFVKGFALKNKEWRKSVERYLHPRSLTDRSSIGEGLTILLSGPPGTGKTLTAEAVADRTRRPLFYLQAEDLGIAANELGTNLKKAFEMATGWGAVVLLDEADVFMAQRNPNDIVRNELVSIFLRELEYYRGIIFLTTNLFDTIDSAFRSRIQLHLVFNPLSPTARLAVWRKFLQRLPPMAPRPGDEGIRSAMKDLDEEHLSELAMWHLNGREIKNAVNMVKAWCDIKGYDMTLSRIESAIKATAPNCLKRDHTAPVDLYD</sequence>